<protein>
    <submittedName>
        <fullName evidence="1">Uncharacterized protein</fullName>
    </submittedName>
</protein>
<accession>A0A9D0ZCJ9</accession>
<dbReference type="EMBL" id="DVGA01000026">
    <property type="protein sequence ID" value="HIQ78013.1"/>
    <property type="molecule type" value="Genomic_DNA"/>
</dbReference>
<dbReference type="AlphaFoldDB" id="A0A9D0ZCJ9"/>
<sequence length="209" mass="22831">MTHTLHRVKSENGRTNDYVVLIMPARGVNNQDSVEMFKKYIDLLAPFKPVNMGGIGIGNLALNTIEELRENITPEAPMIHAVFSDRDTLIEAMKALKEADYGYSVVVSGLVDDVDCCAKKAGIQRHSVDLSLGIWGDIDKLPDEKIMEITTMCGHAMVSANLVSKMVDDIRAGKTTARKAAVKLAEPCACGIFNIDKAEALLNELAEKL</sequence>
<comment type="caution">
    <text evidence="1">The sequence shown here is derived from an EMBL/GenBank/DDBJ whole genome shotgun (WGS) entry which is preliminary data.</text>
</comment>
<evidence type="ECO:0000313" key="1">
    <source>
        <dbReference type="EMBL" id="HIQ78013.1"/>
    </source>
</evidence>
<organism evidence="1 2">
    <name type="scientific">Candidatus Scatomorpha intestinavium</name>
    <dbReference type="NCBI Taxonomy" id="2840922"/>
    <lineage>
        <taxon>Bacteria</taxon>
        <taxon>Bacillati</taxon>
        <taxon>Bacillota</taxon>
        <taxon>Clostridia</taxon>
        <taxon>Eubacteriales</taxon>
        <taxon>Candidatus Scatomorpha</taxon>
    </lineage>
</organism>
<gene>
    <name evidence="1" type="ORF">IAB77_01985</name>
</gene>
<dbReference type="Proteomes" id="UP000824262">
    <property type="component" value="Unassembled WGS sequence"/>
</dbReference>
<reference evidence="1" key="2">
    <citation type="journal article" date="2021" name="PeerJ">
        <title>Extensive microbial diversity within the chicken gut microbiome revealed by metagenomics and culture.</title>
        <authorList>
            <person name="Gilroy R."/>
            <person name="Ravi A."/>
            <person name="Getino M."/>
            <person name="Pursley I."/>
            <person name="Horton D.L."/>
            <person name="Alikhan N.F."/>
            <person name="Baker D."/>
            <person name="Gharbi K."/>
            <person name="Hall N."/>
            <person name="Watson M."/>
            <person name="Adriaenssens E.M."/>
            <person name="Foster-Nyarko E."/>
            <person name="Jarju S."/>
            <person name="Secka A."/>
            <person name="Antonio M."/>
            <person name="Oren A."/>
            <person name="Chaudhuri R.R."/>
            <person name="La Ragione R."/>
            <person name="Hildebrand F."/>
            <person name="Pallen M.J."/>
        </authorList>
    </citation>
    <scope>NUCLEOTIDE SEQUENCE</scope>
    <source>
        <strain evidence="1">ChiBcolR7-354</strain>
    </source>
</reference>
<evidence type="ECO:0000313" key="2">
    <source>
        <dbReference type="Proteomes" id="UP000824262"/>
    </source>
</evidence>
<reference evidence="1" key="1">
    <citation type="submission" date="2020-10" db="EMBL/GenBank/DDBJ databases">
        <authorList>
            <person name="Gilroy R."/>
        </authorList>
    </citation>
    <scope>NUCLEOTIDE SEQUENCE</scope>
    <source>
        <strain evidence="1">ChiBcolR7-354</strain>
    </source>
</reference>
<proteinExistence type="predicted"/>
<name>A0A9D0ZCJ9_9FIRM</name>